<dbReference type="NCBIfam" id="TIGR00614">
    <property type="entry name" value="recQ_fam"/>
    <property type="match status" value="1"/>
</dbReference>
<keyword evidence="5" id="KW-0413">Isomerase</keyword>
<feature type="region of interest" description="Disordered" evidence="7">
    <location>
        <begin position="439"/>
        <end position="471"/>
    </location>
</feature>
<protein>
    <submittedName>
        <fullName evidence="9">BLM RecQ like helicase</fullName>
    </submittedName>
</protein>
<evidence type="ECO:0000313" key="9">
    <source>
        <dbReference type="Ensembl" id="ENSCVAP00000029503.1"/>
    </source>
</evidence>
<keyword evidence="3" id="KW-0067">ATP-binding</keyword>
<dbReference type="Proteomes" id="UP000265020">
    <property type="component" value="Unassembled WGS sequence"/>
</dbReference>
<feature type="region of interest" description="Disordered" evidence="7">
    <location>
        <begin position="168"/>
        <end position="231"/>
    </location>
</feature>
<feature type="region of interest" description="Disordered" evidence="7">
    <location>
        <begin position="854"/>
        <end position="906"/>
    </location>
</feature>
<dbReference type="GO" id="GO:0006260">
    <property type="term" value="P:DNA replication"/>
    <property type="evidence" value="ECO:0007669"/>
    <property type="project" value="InterPro"/>
</dbReference>
<feature type="domain" description="Helicase ATP-binding" evidence="8">
    <location>
        <begin position="511"/>
        <end position="686"/>
    </location>
</feature>
<reference evidence="9" key="1">
    <citation type="submission" date="2025-08" db="UniProtKB">
        <authorList>
            <consortium name="Ensembl"/>
        </authorList>
    </citation>
    <scope>IDENTIFICATION</scope>
</reference>
<dbReference type="FunFam" id="1.10.150.80:FF:000003">
    <property type="entry name" value="Bloom syndrome RecQ-like helicase"/>
    <property type="match status" value="1"/>
</dbReference>
<dbReference type="InterPro" id="IPR004589">
    <property type="entry name" value="DNA_helicase_ATP-dep_RecQ"/>
</dbReference>
<dbReference type="SMART" id="SM00341">
    <property type="entry name" value="HRDC"/>
    <property type="match status" value="1"/>
</dbReference>
<dbReference type="InterPro" id="IPR044876">
    <property type="entry name" value="HRDC_dom_sf"/>
</dbReference>
<organism evidence="9 10">
    <name type="scientific">Cyprinodon variegatus</name>
    <name type="common">Sheepshead minnow</name>
    <dbReference type="NCBI Taxonomy" id="28743"/>
    <lineage>
        <taxon>Eukaryota</taxon>
        <taxon>Metazoa</taxon>
        <taxon>Chordata</taxon>
        <taxon>Craniata</taxon>
        <taxon>Vertebrata</taxon>
        <taxon>Euteleostomi</taxon>
        <taxon>Actinopterygii</taxon>
        <taxon>Neopterygii</taxon>
        <taxon>Teleostei</taxon>
        <taxon>Neoteleostei</taxon>
        <taxon>Acanthomorphata</taxon>
        <taxon>Ovalentaria</taxon>
        <taxon>Atherinomorphae</taxon>
        <taxon>Cyprinodontiformes</taxon>
        <taxon>Cyprinodontidae</taxon>
        <taxon>Cyprinodon</taxon>
    </lineage>
</organism>
<dbReference type="Gene3D" id="3.40.50.300">
    <property type="entry name" value="P-loop containing nucleotide triphosphate hydrolases"/>
    <property type="match status" value="1"/>
</dbReference>
<dbReference type="GeneTree" id="ENSGT00940000156800"/>
<keyword evidence="2" id="KW-0378">Hydrolase</keyword>
<dbReference type="GO" id="GO:0016818">
    <property type="term" value="F:hydrolase activity, acting on acid anhydrides, in phosphorus-containing anhydrides"/>
    <property type="evidence" value="ECO:0007669"/>
    <property type="project" value="InterPro"/>
</dbReference>
<evidence type="ECO:0000256" key="1">
    <source>
        <dbReference type="ARBA" id="ARBA00005446"/>
    </source>
</evidence>
<evidence type="ECO:0000256" key="4">
    <source>
        <dbReference type="ARBA" id="ARBA00023125"/>
    </source>
</evidence>
<evidence type="ECO:0000256" key="7">
    <source>
        <dbReference type="SAM" id="MobiDB-lite"/>
    </source>
</evidence>
<evidence type="ECO:0000256" key="6">
    <source>
        <dbReference type="ARBA" id="ARBA00023242"/>
    </source>
</evidence>
<dbReference type="InterPro" id="IPR014001">
    <property type="entry name" value="Helicase_ATP-bd"/>
</dbReference>
<dbReference type="GO" id="GO:0005524">
    <property type="term" value="F:ATP binding"/>
    <property type="evidence" value="ECO:0007669"/>
    <property type="project" value="InterPro"/>
</dbReference>
<dbReference type="Ensembl" id="ENSCVAT00000022511.1">
    <property type="protein sequence ID" value="ENSCVAP00000029503.1"/>
    <property type="gene ID" value="ENSCVAG00000017583.1"/>
</dbReference>
<evidence type="ECO:0000313" key="10">
    <source>
        <dbReference type="Proteomes" id="UP000265020"/>
    </source>
</evidence>
<dbReference type="FunFam" id="3.40.50.300:FF:000537">
    <property type="entry name" value="Bloom syndrome RecQ-like helicase"/>
    <property type="match status" value="1"/>
</dbReference>
<proteinExistence type="inferred from homology"/>
<sequence>MLFVFFRAFSFKKKSSSGTTKVEFPTKVNSLNALANRNVNVPKNNLVTKSSLKFSNKLEGNQKNKIDSFFSSSSKCKSDVISPAGCSITKSETPLADASIKMPVAPVKPDNSLCDGKGISSTRLDVSSLKIDDWDDFDDFETPAKAKSDSFCSEKSAVETKITLSSDEEFPEFTGKQSHDAGSLKPELSKKNNDQSSKETEEQESRVNKSTISVEPSLGHELSDYEVEESPVKRTRRRCLPPLVTSVLSDSDEEICHVSKALKEKTGKEEQLFSIMESICALVDSIPEHELIALSCGDELLLKRPQRSSVISIDHDSDCFDDSSLKPWQRRDSRTIYVEDDSVCDSPSANSFTKPPVNIEKLSSDANDANLSFPTTLDNVQEKSKTPTHAATTDFEEDDFYMDDFDIDDFNDSDIPDYFDEPQTKNVTKNLSTPSAAVKEEGANKSSWNKKPVTPVAASKPQKIYSPEPNFKNPAHDRFRGFNFPYSQEMMKIFHKRFGLHQFRFNQLEAINATLQGEDTFVLMPTGGGKSLCYQLPACVSPGVTVVISPLKSLIVDQIQKLTTLDIPATSLSGDKSDSEAGKIYMQLSRKDPIIKLLYVTPEKVSASNRLISALQNLYERSLLARFVIDEAHCVSQWGHDFRPDYKKLHELRQKFPKIPMMALTATATPRVQKDILNQLNMSRPQVYSETFCLLFLLFLLVNTETLFYICHIQVEFYETESASSIRKHKASASKSVSKREEMVQECLKELIDLCKQLGKAFGLHYYNIFSTATLKKISGNSLTCESVGCARLSSDPEVLLQIDGVTEDKLEKYGAEVIKVLQKYSEWQLTGRTTHFSTLLFLGGCGIHSTESSYSGSRGGSQSAGRGSRNAAGDARGGRTPGILSAPTPRSNQRPFLKPTYSHMS</sequence>
<feature type="compositionally biased region" description="Basic and acidic residues" evidence="7">
    <location>
        <begin position="187"/>
        <end position="207"/>
    </location>
</feature>
<dbReference type="GO" id="GO:0043138">
    <property type="term" value="F:3'-5' DNA helicase activity"/>
    <property type="evidence" value="ECO:0007669"/>
    <property type="project" value="TreeGrafter"/>
</dbReference>
<dbReference type="Gene3D" id="1.10.150.80">
    <property type="entry name" value="HRDC domain"/>
    <property type="match status" value="1"/>
</dbReference>
<name>A0A3Q2EAP9_CYPVA</name>
<dbReference type="Pfam" id="PF00270">
    <property type="entry name" value="DEAD"/>
    <property type="match status" value="1"/>
</dbReference>
<dbReference type="GO" id="GO:0005737">
    <property type="term" value="C:cytoplasm"/>
    <property type="evidence" value="ECO:0007669"/>
    <property type="project" value="TreeGrafter"/>
</dbReference>
<dbReference type="InterPro" id="IPR010997">
    <property type="entry name" value="HRDC-like_sf"/>
</dbReference>
<dbReference type="Pfam" id="PF00570">
    <property type="entry name" value="HRDC"/>
    <property type="match status" value="1"/>
</dbReference>
<dbReference type="GO" id="GO:0000724">
    <property type="term" value="P:double-strand break repair via homologous recombination"/>
    <property type="evidence" value="ECO:0007669"/>
    <property type="project" value="TreeGrafter"/>
</dbReference>
<dbReference type="GO" id="GO:0005694">
    <property type="term" value="C:chromosome"/>
    <property type="evidence" value="ECO:0007669"/>
    <property type="project" value="TreeGrafter"/>
</dbReference>
<comment type="similarity">
    <text evidence="1">Belongs to the helicase family. RecQ subfamily.</text>
</comment>
<dbReference type="SMART" id="SM00487">
    <property type="entry name" value="DEXDc"/>
    <property type="match status" value="1"/>
</dbReference>
<evidence type="ECO:0000259" key="8">
    <source>
        <dbReference type="PROSITE" id="PS51192"/>
    </source>
</evidence>
<dbReference type="InterPro" id="IPR012532">
    <property type="entry name" value="BDHCT"/>
</dbReference>
<accession>A0A3Q2EAP9</accession>
<dbReference type="GO" id="GO:0009378">
    <property type="term" value="F:four-way junction helicase activity"/>
    <property type="evidence" value="ECO:0007669"/>
    <property type="project" value="TreeGrafter"/>
</dbReference>
<dbReference type="CDD" id="cd18016">
    <property type="entry name" value="DEXHc_RecQ2_BLM"/>
    <property type="match status" value="1"/>
</dbReference>
<keyword evidence="3" id="KW-0347">Helicase</keyword>
<dbReference type="Pfam" id="PF08072">
    <property type="entry name" value="BDHCT"/>
    <property type="match status" value="1"/>
</dbReference>
<dbReference type="SUPFAM" id="SSF52540">
    <property type="entry name" value="P-loop containing nucleoside triphosphate hydrolases"/>
    <property type="match status" value="1"/>
</dbReference>
<dbReference type="SUPFAM" id="SSF47819">
    <property type="entry name" value="HRDC-like"/>
    <property type="match status" value="1"/>
</dbReference>
<feature type="compositionally biased region" description="Low complexity" evidence="7">
    <location>
        <begin position="854"/>
        <end position="875"/>
    </location>
</feature>
<reference evidence="9" key="2">
    <citation type="submission" date="2025-09" db="UniProtKB">
        <authorList>
            <consortium name="Ensembl"/>
        </authorList>
    </citation>
    <scope>IDENTIFICATION</scope>
</reference>
<dbReference type="GO" id="GO:0000723">
    <property type="term" value="P:telomere maintenance"/>
    <property type="evidence" value="ECO:0007669"/>
    <property type="project" value="TreeGrafter"/>
</dbReference>
<dbReference type="GO" id="GO:0003677">
    <property type="term" value="F:DNA binding"/>
    <property type="evidence" value="ECO:0007669"/>
    <property type="project" value="UniProtKB-KW"/>
</dbReference>
<dbReference type="PANTHER" id="PTHR13710:SF153">
    <property type="entry name" value="RECQ-LIKE DNA HELICASE BLM"/>
    <property type="match status" value="1"/>
</dbReference>
<dbReference type="InterPro" id="IPR032437">
    <property type="entry name" value="BLM_N"/>
</dbReference>
<dbReference type="GO" id="GO:0005634">
    <property type="term" value="C:nucleus"/>
    <property type="evidence" value="ECO:0007669"/>
    <property type="project" value="InterPro"/>
</dbReference>
<dbReference type="Pfam" id="PF16202">
    <property type="entry name" value="BLM_N"/>
    <property type="match status" value="1"/>
</dbReference>
<keyword evidence="3" id="KW-0547">Nucleotide-binding</keyword>
<evidence type="ECO:0000256" key="2">
    <source>
        <dbReference type="ARBA" id="ARBA00022801"/>
    </source>
</evidence>
<evidence type="ECO:0000256" key="3">
    <source>
        <dbReference type="ARBA" id="ARBA00022806"/>
    </source>
</evidence>
<dbReference type="PROSITE" id="PS51192">
    <property type="entry name" value="HELICASE_ATP_BIND_1"/>
    <property type="match status" value="1"/>
</dbReference>
<dbReference type="PANTHER" id="PTHR13710">
    <property type="entry name" value="DNA HELICASE RECQ FAMILY MEMBER"/>
    <property type="match status" value="1"/>
</dbReference>
<dbReference type="InterPro" id="IPR027417">
    <property type="entry name" value="P-loop_NTPase"/>
</dbReference>
<dbReference type="InterPro" id="IPR002121">
    <property type="entry name" value="HRDC_dom"/>
</dbReference>
<dbReference type="InterPro" id="IPR002464">
    <property type="entry name" value="DNA/RNA_helicase_DEAH_CS"/>
</dbReference>
<evidence type="ECO:0000256" key="5">
    <source>
        <dbReference type="ARBA" id="ARBA00023235"/>
    </source>
</evidence>
<keyword evidence="6" id="KW-0539">Nucleus</keyword>
<keyword evidence="4" id="KW-0238">DNA-binding</keyword>
<dbReference type="AlphaFoldDB" id="A0A3Q2EAP9"/>
<dbReference type="PROSITE" id="PS00690">
    <property type="entry name" value="DEAH_ATP_HELICASE"/>
    <property type="match status" value="1"/>
</dbReference>
<dbReference type="InterPro" id="IPR011545">
    <property type="entry name" value="DEAD/DEAH_box_helicase_dom"/>
</dbReference>
<keyword evidence="10" id="KW-1185">Reference proteome</keyword>